<dbReference type="SUPFAM" id="SSF46785">
    <property type="entry name" value="Winged helix' DNA-binding domain"/>
    <property type="match status" value="1"/>
</dbReference>
<evidence type="ECO:0000313" key="2">
    <source>
        <dbReference type="EMBL" id="SDM65913.1"/>
    </source>
</evidence>
<name>A0A1G9V1D3_9ACTN</name>
<sequence>MVTSGRRTVRDLRRGNRAMLLRALYFGGPASRNELSAATGLSPATVSTMTGDLLAENVVVEAGQVDSDGGRPRMLLKVNPAFGYAVGVDVGETQVRVELFDLEMKERARAHYAVRSAKHDPELVARHIVAGVDAVIAESEVPADQVLGVGVGVPGIVEPGPDALVRAKTFGWEAVPLGALLRAGATLPELPIHVDNGAKTMGQAELWFGSGKGTRDAIIVLMGSGVGGTIVTDGAIYRGAGRAAGEVGHLKIVAGGRICRCGARGCLEAYLGAEAILDRAGVVADSAEEEAALARLLAEGSPVVGETVELLGVGLSSLVHLFNPERIVIGGWAGLLLGGRLLAEIRAATAANTHALPFQPDSVVLGRLGPDAVALGAATLVIEPVFGGAALRGSVPTTA</sequence>
<keyword evidence="2" id="KW-0808">Transferase</keyword>
<proteinExistence type="inferred from homology"/>
<dbReference type="Gene3D" id="1.10.10.10">
    <property type="entry name" value="Winged helix-like DNA-binding domain superfamily/Winged helix DNA-binding domain"/>
    <property type="match status" value="1"/>
</dbReference>
<keyword evidence="2" id="KW-0418">Kinase</keyword>
<protein>
    <submittedName>
        <fullName evidence="2">Sugar kinase of the NBD/HSP70 family, may contain an N-terminal HTH domain</fullName>
    </submittedName>
</protein>
<dbReference type="Gene3D" id="3.30.420.40">
    <property type="match status" value="2"/>
</dbReference>
<dbReference type="GO" id="GO:0016301">
    <property type="term" value="F:kinase activity"/>
    <property type="evidence" value="ECO:0007669"/>
    <property type="project" value="UniProtKB-KW"/>
</dbReference>
<dbReference type="EMBL" id="FNDJ01000051">
    <property type="protein sequence ID" value="SDM65913.1"/>
    <property type="molecule type" value="Genomic_DNA"/>
</dbReference>
<dbReference type="AlphaFoldDB" id="A0A1G9V1D3"/>
<dbReference type="Pfam" id="PF00480">
    <property type="entry name" value="ROK"/>
    <property type="match status" value="1"/>
</dbReference>
<reference evidence="2 3" key="1">
    <citation type="submission" date="2016-10" db="EMBL/GenBank/DDBJ databases">
        <authorList>
            <person name="de Groot N.N."/>
        </authorList>
    </citation>
    <scope>NUCLEOTIDE SEQUENCE [LARGE SCALE GENOMIC DNA]</scope>
    <source>
        <strain evidence="2 3">CGMCC 4.6533</strain>
    </source>
</reference>
<dbReference type="Proteomes" id="UP000199202">
    <property type="component" value="Unassembled WGS sequence"/>
</dbReference>
<comment type="similarity">
    <text evidence="1">Belongs to the ROK (NagC/XylR) family.</text>
</comment>
<dbReference type="InterPro" id="IPR000600">
    <property type="entry name" value="ROK"/>
</dbReference>
<dbReference type="PANTHER" id="PTHR18964:SF149">
    <property type="entry name" value="BIFUNCTIONAL UDP-N-ACETYLGLUCOSAMINE 2-EPIMERASE_N-ACETYLMANNOSAMINE KINASE"/>
    <property type="match status" value="1"/>
</dbReference>
<evidence type="ECO:0000256" key="1">
    <source>
        <dbReference type="ARBA" id="ARBA00006479"/>
    </source>
</evidence>
<dbReference type="InterPro" id="IPR036388">
    <property type="entry name" value="WH-like_DNA-bd_sf"/>
</dbReference>
<dbReference type="OrthoDB" id="3534172at2"/>
<dbReference type="SUPFAM" id="SSF53067">
    <property type="entry name" value="Actin-like ATPase domain"/>
    <property type="match status" value="1"/>
</dbReference>
<dbReference type="STRING" id="633440.SAMN05421869_15112"/>
<dbReference type="PANTHER" id="PTHR18964">
    <property type="entry name" value="ROK (REPRESSOR, ORF, KINASE) FAMILY"/>
    <property type="match status" value="1"/>
</dbReference>
<keyword evidence="3" id="KW-1185">Reference proteome</keyword>
<evidence type="ECO:0000313" key="3">
    <source>
        <dbReference type="Proteomes" id="UP000199202"/>
    </source>
</evidence>
<accession>A0A1G9V1D3</accession>
<gene>
    <name evidence="2" type="ORF">SAMN05421869_15112</name>
</gene>
<dbReference type="InterPro" id="IPR043129">
    <property type="entry name" value="ATPase_NBD"/>
</dbReference>
<dbReference type="InterPro" id="IPR036390">
    <property type="entry name" value="WH_DNA-bd_sf"/>
</dbReference>
<dbReference type="RefSeq" id="WP_090947099.1">
    <property type="nucleotide sequence ID" value="NZ_FNDJ01000051.1"/>
</dbReference>
<organism evidence="2 3">
    <name type="scientific">Nonomuraea jiangxiensis</name>
    <dbReference type="NCBI Taxonomy" id="633440"/>
    <lineage>
        <taxon>Bacteria</taxon>
        <taxon>Bacillati</taxon>
        <taxon>Actinomycetota</taxon>
        <taxon>Actinomycetes</taxon>
        <taxon>Streptosporangiales</taxon>
        <taxon>Streptosporangiaceae</taxon>
        <taxon>Nonomuraea</taxon>
    </lineage>
</organism>